<sequence length="87" mass="9838">MNEEKFQGTVKTLDELKNGEEGTIISYNNEGDANLKRHLLDMGFVKGSKIMLEKVAPLGDPLKLRLKGYSICFRKNEAKNIKVQILD</sequence>
<evidence type="ECO:0000256" key="1">
    <source>
        <dbReference type="ARBA" id="ARBA00023004"/>
    </source>
</evidence>
<dbReference type="InterPro" id="IPR038157">
    <property type="entry name" value="FeoA_core_dom"/>
</dbReference>
<proteinExistence type="predicted"/>
<dbReference type="InterPro" id="IPR007167">
    <property type="entry name" value="Fe-transptr_FeoA-like"/>
</dbReference>
<gene>
    <name evidence="3" type="ORF">MBFIL_10720</name>
</gene>
<dbReference type="Proteomes" id="UP000077066">
    <property type="component" value="Unassembled WGS sequence"/>
</dbReference>
<keyword evidence="1" id="KW-0408">Iron</keyword>
<dbReference type="EMBL" id="LWMT01000225">
    <property type="protein sequence ID" value="KZX12672.1"/>
    <property type="molecule type" value="Genomic_DNA"/>
</dbReference>
<reference evidence="3 4" key="1">
    <citation type="submission" date="2016-04" db="EMBL/GenBank/DDBJ databases">
        <title>Genome sequence of Methanobrevibacter filiformis DSM 11501.</title>
        <authorList>
            <person name="Poehlein A."/>
            <person name="Seedorf H."/>
            <person name="Daniel R."/>
        </authorList>
    </citation>
    <scope>NUCLEOTIDE SEQUENCE [LARGE SCALE GENOMIC DNA]</scope>
    <source>
        <strain evidence="3 4">DSM 11501</strain>
    </source>
</reference>
<protein>
    <submittedName>
        <fullName evidence="3">Ferrous iron transport protein A</fullName>
    </submittedName>
</protein>
<accession>A0A166AZK3</accession>
<evidence type="ECO:0000313" key="3">
    <source>
        <dbReference type="EMBL" id="KZX12672.1"/>
    </source>
</evidence>
<dbReference type="GO" id="GO:0046914">
    <property type="term" value="F:transition metal ion binding"/>
    <property type="evidence" value="ECO:0007669"/>
    <property type="project" value="InterPro"/>
</dbReference>
<dbReference type="SMART" id="SM00899">
    <property type="entry name" value="FeoA"/>
    <property type="match status" value="1"/>
</dbReference>
<dbReference type="OrthoDB" id="87327at2157"/>
<dbReference type="SUPFAM" id="SSF50037">
    <property type="entry name" value="C-terminal domain of transcriptional repressors"/>
    <property type="match status" value="1"/>
</dbReference>
<organism evidence="3 4">
    <name type="scientific">Methanobrevibacter filiformis</name>
    <dbReference type="NCBI Taxonomy" id="55758"/>
    <lineage>
        <taxon>Archaea</taxon>
        <taxon>Methanobacteriati</taxon>
        <taxon>Methanobacteriota</taxon>
        <taxon>Methanomada group</taxon>
        <taxon>Methanobacteria</taxon>
        <taxon>Methanobacteriales</taxon>
        <taxon>Methanobacteriaceae</taxon>
        <taxon>Methanobrevibacter</taxon>
    </lineage>
</organism>
<dbReference type="Pfam" id="PF04023">
    <property type="entry name" value="FeoA"/>
    <property type="match status" value="1"/>
</dbReference>
<dbReference type="PATRIC" id="fig|55758.3.peg.1232"/>
<dbReference type="RefSeq" id="WP_066972260.1">
    <property type="nucleotide sequence ID" value="NZ_LWMT01000225.1"/>
</dbReference>
<dbReference type="STRING" id="55758.MBFIL_10720"/>
<dbReference type="AlphaFoldDB" id="A0A166AZK3"/>
<evidence type="ECO:0000259" key="2">
    <source>
        <dbReference type="SMART" id="SM00899"/>
    </source>
</evidence>
<dbReference type="InterPro" id="IPR008988">
    <property type="entry name" value="Transcriptional_repressor_C"/>
</dbReference>
<dbReference type="InterPro" id="IPR052713">
    <property type="entry name" value="FeoA"/>
</dbReference>
<name>A0A166AZK3_9EURY</name>
<feature type="domain" description="Ferrous iron transporter FeoA-like" evidence="2">
    <location>
        <begin position="11"/>
        <end position="85"/>
    </location>
</feature>
<evidence type="ECO:0000313" key="4">
    <source>
        <dbReference type="Proteomes" id="UP000077066"/>
    </source>
</evidence>
<comment type="caution">
    <text evidence="3">The sequence shown here is derived from an EMBL/GenBank/DDBJ whole genome shotgun (WGS) entry which is preliminary data.</text>
</comment>
<dbReference type="Gene3D" id="2.30.30.90">
    <property type="match status" value="1"/>
</dbReference>
<keyword evidence="4" id="KW-1185">Reference proteome</keyword>
<dbReference type="PANTHER" id="PTHR42954">
    <property type="entry name" value="FE(2+) TRANSPORT PROTEIN A"/>
    <property type="match status" value="1"/>
</dbReference>
<dbReference type="PANTHER" id="PTHR42954:SF2">
    <property type="entry name" value="FE(2+) TRANSPORT PROTEIN A"/>
    <property type="match status" value="1"/>
</dbReference>